<evidence type="ECO:0000313" key="2">
    <source>
        <dbReference type="Proteomes" id="UP001302745"/>
    </source>
</evidence>
<evidence type="ECO:0000313" key="1">
    <source>
        <dbReference type="EMBL" id="KAK4151488.1"/>
    </source>
</evidence>
<reference evidence="1" key="2">
    <citation type="submission" date="2023-05" db="EMBL/GenBank/DDBJ databases">
        <authorList>
            <consortium name="Lawrence Berkeley National Laboratory"/>
            <person name="Steindorff A."/>
            <person name="Hensen N."/>
            <person name="Bonometti L."/>
            <person name="Westerberg I."/>
            <person name="Brannstrom I.O."/>
            <person name="Guillou S."/>
            <person name="Cros-Aarteil S."/>
            <person name="Calhoun S."/>
            <person name="Haridas S."/>
            <person name="Kuo A."/>
            <person name="Mondo S."/>
            <person name="Pangilinan J."/>
            <person name="Riley R."/>
            <person name="Labutti K."/>
            <person name="Andreopoulos B."/>
            <person name="Lipzen A."/>
            <person name="Chen C."/>
            <person name="Yanf M."/>
            <person name="Daum C."/>
            <person name="Ng V."/>
            <person name="Clum A."/>
            <person name="Ohm R."/>
            <person name="Martin F."/>
            <person name="Silar P."/>
            <person name="Natvig D."/>
            <person name="Lalanne C."/>
            <person name="Gautier V."/>
            <person name="Ament-Velasquez S.L."/>
            <person name="Kruys A."/>
            <person name="Hutchinson M.I."/>
            <person name="Powell A.J."/>
            <person name="Barry K."/>
            <person name="Miller A.N."/>
            <person name="Grigoriev I.V."/>
            <person name="Debuchy R."/>
            <person name="Gladieux P."/>
            <person name="Thoren M.H."/>
            <person name="Johannesson H."/>
        </authorList>
    </citation>
    <scope>NUCLEOTIDE SEQUENCE</scope>
    <source>
        <strain evidence="1">CBS 538.74</strain>
    </source>
</reference>
<dbReference type="EMBL" id="MU857013">
    <property type="protein sequence ID" value="KAK4151488.1"/>
    <property type="molecule type" value="Genomic_DNA"/>
</dbReference>
<organism evidence="1 2">
    <name type="scientific">Chaetomidium leptoderma</name>
    <dbReference type="NCBI Taxonomy" id="669021"/>
    <lineage>
        <taxon>Eukaryota</taxon>
        <taxon>Fungi</taxon>
        <taxon>Dikarya</taxon>
        <taxon>Ascomycota</taxon>
        <taxon>Pezizomycotina</taxon>
        <taxon>Sordariomycetes</taxon>
        <taxon>Sordariomycetidae</taxon>
        <taxon>Sordariales</taxon>
        <taxon>Chaetomiaceae</taxon>
        <taxon>Chaetomidium</taxon>
    </lineage>
</organism>
<dbReference type="Proteomes" id="UP001302745">
    <property type="component" value="Unassembled WGS sequence"/>
</dbReference>
<proteinExistence type="predicted"/>
<reference evidence="1" key="1">
    <citation type="journal article" date="2023" name="Mol. Phylogenet. Evol.">
        <title>Genome-scale phylogeny and comparative genomics of the fungal order Sordariales.</title>
        <authorList>
            <person name="Hensen N."/>
            <person name="Bonometti L."/>
            <person name="Westerberg I."/>
            <person name="Brannstrom I.O."/>
            <person name="Guillou S."/>
            <person name="Cros-Aarteil S."/>
            <person name="Calhoun S."/>
            <person name="Haridas S."/>
            <person name="Kuo A."/>
            <person name="Mondo S."/>
            <person name="Pangilinan J."/>
            <person name="Riley R."/>
            <person name="LaButti K."/>
            <person name="Andreopoulos B."/>
            <person name="Lipzen A."/>
            <person name="Chen C."/>
            <person name="Yan M."/>
            <person name="Daum C."/>
            <person name="Ng V."/>
            <person name="Clum A."/>
            <person name="Steindorff A."/>
            <person name="Ohm R.A."/>
            <person name="Martin F."/>
            <person name="Silar P."/>
            <person name="Natvig D.O."/>
            <person name="Lalanne C."/>
            <person name="Gautier V."/>
            <person name="Ament-Velasquez S.L."/>
            <person name="Kruys A."/>
            <person name="Hutchinson M.I."/>
            <person name="Powell A.J."/>
            <person name="Barry K."/>
            <person name="Miller A.N."/>
            <person name="Grigoriev I.V."/>
            <person name="Debuchy R."/>
            <person name="Gladieux P."/>
            <person name="Hiltunen Thoren M."/>
            <person name="Johannesson H."/>
        </authorList>
    </citation>
    <scope>NUCLEOTIDE SEQUENCE</scope>
    <source>
        <strain evidence="1">CBS 538.74</strain>
    </source>
</reference>
<comment type="caution">
    <text evidence="1">The sequence shown here is derived from an EMBL/GenBank/DDBJ whole genome shotgun (WGS) entry which is preliminary data.</text>
</comment>
<protein>
    <submittedName>
        <fullName evidence="1">Uncharacterized protein</fullName>
    </submittedName>
</protein>
<name>A0AAN6VHB0_9PEZI</name>
<dbReference type="AlphaFoldDB" id="A0AAN6VHB0"/>
<sequence length="161" mass="18321">MSAAILQALINPNAQQLFADHCETLHRVWKELLEKTTLPDNTTSTDSQVLERIRELDKRIKCPEDQAVSRLAYIQLTRMLAALRKKIQDDRRHGRLVGERSQRDATVAIDIYLRATGRANRGEVSKFTSLGNRWTALAGRSPLLLVTFTDAAERIMYVRSC</sequence>
<accession>A0AAN6VHB0</accession>
<gene>
    <name evidence="1" type="ORF">C8A00DRAFT_17097</name>
</gene>
<keyword evidence="2" id="KW-1185">Reference proteome</keyword>